<dbReference type="STRING" id="915471.SAMN05216201_1089"/>
<evidence type="ECO:0000256" key="1">
    <source>
        <dbReference type="SAM" id="MobiDB-lite"/>
    </source>
</evidence>
<dbReference type="RefSeq" id="WP_090310851.1">
    <property type="nucleotide sequence ID" value="NZ_FNZE01000008.1"/>
</dbReference>
<protein>
    <submittedName>
        <fullName evidence="3">Methyl-accepting chemotaxis protein</fullName>
    </submittedName>
</protein>
<feature type="transmembrane region" description="Helical" evidence="2">
    <location>
        <begin position="68"/>
        <end position="86"/>
    </location>
</feature>
<reference evidence="4" key="1">
    <citation type="submission" date="2016-10" db="EMBL/GenBank/DDBJ databases">
        <authorList>
            <person name="Varghese N."/>
            <person name="Submissions S."/>
        </authorList>
    </citation>
    <scope>NUCLEOTIDE SEQUENCE [LARGE SCALE GENOMIC DNA]</scope>
    <source>
        <strain evidence="4">LMG 25967</strain>
    </source>
</reference>
<proteinExistence type="predicted"/>
<keyword evidence="2" id="KW-0472">Membrane</keyword>
<evidence type="ECO:0000256" key="2">
    <source>
        <dbReference type="SAM" id="Phobius"/>
    </source>
</evidence>
<evidence type="ECO:0000313" key="4">
    <source>
        <dbReference type="Proteomes" id="UP000242930"/>
    </source>
</evidence>
<feature type="region of interest" description="Disordered" evidence="1">
    <location>
        <begin position="435"/>
        <end position="483"/>
    </location>
</feature>
<sequence length="483" mass="52436">MDKTAKVSLKRLFIVVCSLKIASSAVGWCFDQPWLFGLALPLLFMVAYIVVGYNFRDRELSAEKFADSCYYLGFIFTIVSIVFSLVDIPNIGNDMTSIAVRFGAAMVSTVLGLFVRVALVSFRPNAEDALTNVEDEVLASSRRLTEEFNNAFDDLQDFRGNVSSAAKDSVALVNTQFVALAEQNAAQMSEFFAQMSRLNKEMLLCVAQDIRNASLGLTRVVNEYEGSIKATVSKIDTSVAGFSHHLIRRLNAVEFPDDIFSRKLDAPIASLSERAGTLGAGIGKLSDDVLKAARAVDKSVGEINLKAESMAQTLDVVRQIAAQQEQLAQLMSTQQEGLAAKLQAQQESLAAQVRAQQEFISQGFQRQTQELSAIAQAFGKFDASLERLIDNLSVSHESTARLAGKVDGVNSNNAALLEALRESVASLTHAFASASHRDEQVTDGMHPSRQTSPATEARLETPGARSPFDALQASAPISVHKPD</sequence>
<accession>A0A1H6YFD2</accession>
<evidence type="ECO:0000313" key="3">
    <source>
        <dbReference type="EMBL" id="SEJ39186.1"/>
    </source>
</evidence>
<keyword evidence="4" id="KW-1185">Reference proteome</keyword>
<keyword evidence="2" id="KW-0812">Transmembrane</keyword>
<gene>
    <name evidence="3" type="ORF">SAMN05216201_1089</name>
</gene>
<dbReference type="Proteomes" id="UP000242930">
    <property type="component" value="Unassembled WGS sequence"/>
</dbReference>
<dbReference type="AlphaFoldDB" id="A0A1H6YFD2"/>
<feature type="transmembrane region" description="Helical" evidence="2">
    <location>
        <begin position="98"/>
        <end position="119"/>
    </location>
</feature>
<feature type="transmembrane region" description="Helical" evidence="2">
    <location>
        <begin position="34"/>
        <end position="56"/>
    </location>
</feature>
<dbReference type="OrthoDB" id="9122612at2"/>
<name>A0A1H6YFD2_9PSED</name>
<organism evidence="3 4">
    <name type="scientific">Pseudomonas linyingensis</name>
    <dbReference type="NCBI Taxonomy" id="915471"/>
    <lineage>
        <taxon>Bacteria</taxon>
        <taxon>Pseudomonadati</taxon>
        <taxon>Pseudomonadota</taxon>
        <taxon>Gammaproteobacteria</taxon>
        <taxon>Pseudomonadales</taxon>
        <taxon>Pseudomonadaceae</taxon>
        <taxon>Pseudomonas</taxon>
    </lineage>
</organism>
<keyword evidence="2" id="KW-1133">Transmembrane helix</keyword>
<dbReference type="EMBL" id="FNZE01000008">
    <property type="protein sequence ID" value="SEJ39186.1"/>
    <property type="molecule type" value="Genomic_DNA"/>
</dbReference>